<reference evidence="1" key="1">
    <citation type="journal article" date="2021" name="Front. Microbiol.">
        <title>Comprehensive Comparative Genomics and Phenotyping of Methylobacterium Species.</title>
        <authorList>
            <person name="Alessa O."/>
            <person name="Ogura Y."/>
            <person name="Fujitani Y."/>
            <person name="Takami H."/>
            <person name="Hayashi T."/>
            <person name="Sahin N."/>
            <person name="Tani A."/>
        </authorList>
    </citation>
    <scope>NUCLEOTIDE SEQUENCE</scope>
    <source>
        <strain evidence="1">KCTC 52305</strain>
    </source>
</reference>
<keyword evidence="2" id="KW-1185">Reference proteome</keyword>
<gene>
    <name evidence="1" type="ORF">OPKNFCMD_6383</name>
</gene>
<name>A0ABQ4R8F5_9HYPH</name>
<proteinExistence type="predicted"/>
<dbReference type="EMBL" id="BPQH01000033">
    <property type="protein sequence ID" value="GJD53606.1"/>
    <property type="molecule type" value="Genomic_DNA"/>
</dbReference>
<dbReference type="Proteomes" id="UP001055167">
    <property type="component" value="Unassembled WGS sequence"/>
</dbReference>
<evidence type="ECO:0000313" key="2">
    <source>
        <dbReference type="Proteomes" id="UP001055167"/>
    </source>
</evidence>
<accession>A0ABQ4R8F5</accession>
<sequence length="342" mass="35839">MKAPVLIATAPPRAAWSVPLFVNAPEMLVLPPSVTMPALLKLWTPKLLAPAVATTPWLSNVATSLRAAPAPRAIPPALLRAPPPRLVTPLTVTAPPARLRKLDRFEKPTVPASWTLPAFVRAPTSTLLSVAASVPPARLPRLARPVKADPGESVIWPALVRAPPPNVLTPEALKTPPCWLAKVDFVFSSREPLIVPALLTWAAAMLGSVLMATPDGVSMRPVLVITREAAPTATMPAVVVSVVDATCWNWLGSAPSCACVSCVGSAALCAMVPAFVTVVTAPAAAMPYLPKMIWLSLVSFATLTWPFDAAAIPTVALPTAPRLVTETVPEPEFAARPTGAAT</sequence>
<evidence type="ECO:0000313" key="1">
    <source>
        <dbReference type="EMBL" id="GJD53606.1"/>
    </source>
</evidence>
<organism evidence="1 2">
    <name type="scientific">Methylobacterium crusticola</name>
    <dbReference type="NCBI Taxonomy" id="1697972"/>
    <lineage>
        <taxon>Bacteria</taxon>
        <taxon>Pseudomonadati</taxon>
        <taxon>Pseudomonadota</taxon>
        <taxon>Alphaproteobacteria</taxon>
        <taxon>Hyphomicrobiales</taxon>
        <taxon>Methylobacteriaceae</taxon>
        <taxon>Methylobacterium</taxon>
    </lineage>
</organism>
<evidence type="ECO:0008006" key="3">
    <source>
        <dbReference type="Google" id="ProtNLM"/>
    </source>
</evidence>
<reference evidence="1" key="2">
    <citation type="submission" date="2021-08" db="EMBL/GenBank/DDBJ databases">
        <authorList>
            <person name="Tani A."/>
            <person name="Ola A."/>
            <person name="Ogura Y."/>
            <person name="Katsura K."/>
            <person name="Hayashi T."/>
        </authorList>
    </citation>
    <scope>NUCLEOTIDE SEQUENCE</scope>
    <source>
        <strain evidence="1">KCTC 52305</strain>
    </source>
</reference>
<protein>
    <recommendedName>
        <fullName evidence="3">DNA-directed RNA polymerase II</fullName>
    </recommendedName>
</protein>
<comment type="caution">
    <text evidence="1">The sequence shown here is derived from an EMBL/GenBank/DDBJ whole genome shotgun (WGS) entry which is preliminary data.</text>
</comment>